<evidence type="ECO:0008006" key="4">
    <source>
        <dbReference type="Google" id="ProtNLM"/>
    </source>
</evidence>
<organism evidence="2 3">
    <name type="scientific">Enterobacter agglomerans</name>
    <name type="common">Erwinia herbicola</name>
    <name type="synonym">Pantoea agglomerans</name>
    <dbReference type="NCBI Taxonomy" id="549"/>
    <lineage>
        <taxon>Bacteria</taxon>
        <taxon>Pseudomonadati</taxon>
        <taxon>Pseudomonadota</taxon>
        <taxon>Gammaproteobacteria</taxon>
        <taxon>Enterobacterales</taxon>
        <taxon>Erwiniaceae</taxon>
        <taxon>Pantoea</taxon>
        <taxon>Pantoea agglomerans group</taxon>
    </lineage>
</organism>
<dbReference type="Proteomes" id="UP000245996">
    <property type="component" value="Unassembled WGS sequence"/>
</dbReference>
<sequence length="85" mass="9734">MLKNNLFSLVKLILCCLILFFIGDVIAELLASVIFYFKKGFFPFSWSDVFSSFFESGYVGGLILGFGIWIKIRLKERKSQKAPPE</sequence>
<gene>
    <name evidence="2" type="ORF">C7430_10694</name>
</gene>
<proteinExistence type="predicted"/>
<protein>
    <recommendedName>
        <fullName evidence="4">DUF2542 family protein</fullName>
    </recommendedName>
</protein>
<keyword evidence="1" id="KW-1133">Transmembrane helix</keyword>
<keyword evidence="1" id="KW-0812">Transmembrane</keyword>
<keyword evidence="1" id="KW-0472">Membrane</keyword>
<feature type="transmembrane region" description="Helical" evidence="1">
    <location>
        <begin position="12"/>
        <end position="37"/>
    </location>
</feature>
<evidence type="ECO:0000313" key="3">
    <source>
        <dbReference type="Proteomes" id="UP000245996"/>
    </source>
</evidence>
<accession>A0ABD6XPD3</accession>
<dbReference type="AlphaFoldDB" id="A0ABD6XPD3"/>
<name>A0ABD6XPD3_ENTAG</name>
<comment type="caution">
    <text evidence="2">The sequence shown here is derived from an EMBL/GenBank/DDBJ whole genome shotgun (WGS) entry which is preliminary data.</text>
</comment>
<feature type="transmembrane region" description="Helical" evidence="1">
    <location>
        <begin position="49"/>
        <end position="70"/>
    </location>
</feature>
<evidence type="ECO:0000313" key="2">
    <source>
        <dbReference type="EMBL" id="PWJ79952.1"/>
    </source>
</evidence>
<dbReference type="RefSeq" id="WP_089415244.1">
    <property type="nucleotide sequence ID" value="NZ_CP031649.1"/>
</dbReference>
<reference evidence="2 3" key="1">
    <citation type="submission" date="2018-05" db="EMBL/GenBank/DDBJ databases">
        <title>Genomic Encyclopedia of Type Strains, Phase IV (KMG-V): Genome sequencing to study the core and pangenomes of soil and plant-associated prokaryotes.</title>
        <authorList>
            <person name="Whitman W."/>
        </authorList>
    </citation>
    <scope>NUCLEOTIDE SEQUENCE [LARGE SCALE GENOMIC DNA]</scope>
    <source>
        <strain evidence="2 3">PNG 92-11</strain>
    </source>
</reference>
<dbReference type="EMBL" id="QGHE01000006">
    <property type="protein sequence ID" value="PWJ79952.1"/>
    <property type="molecule type" value="Genomic_DNA"/>
</dbReference>
<evidence type="ECO:0000256" key="1">
    <source>
        <dbReference type="SAM" id="Phobius"/>
    </source>
</evidence>